<feature type="transmembrane region" description="Helical" evidence="9">
    <location>
        <begin position="370"/>
        <end position="388"/>
    </location>
</feature>
<evidence type="ECO:0000313" key="13">
    <source>
        <dbReference type="EMBL" id="CAB9508959.1"/>
    </source>
</evidence>
<evidence type="ECO:0000256" key="4">
    <source>
        <dbReference type="ARBA" id="ARBA00022737"/>
    </source>
</evidence>
<feature type="transmembrane region" description="Helical" evidence="9">
    <location>
        <begin position="192"/>
        <end position="214"/>
    </location>
</feature>
<evidence type="ECO:0000256" key="7">
    <source>
        <dbReference type="ARBA" id="ARBA00022833"/>
    </source>
</evidence>
<dbReference type="Gene3D" id="1.20.120.1750">
    <property type="match status" value="1"/>
</dbReference>
<evidence type="ECO:0000256" key="10">
    <source>
        <dbReference type="SAM" id="SignalP"/>
    </source>
</evidence>
<comment type="caution">
    <text evidence="13">The sequence shown here is derived from an EMBL/GenBank/DDBJ whole genome shotgun (WGS) entry which is preliminary data.</text>
</comment>
<name>A0A9N8DUV4_9STRA</name>
<keyword evidence="9" id="KW-1133">Transmembrane helix</keyword>
<evidence type="ECO:0000256" key="9">
    <source>
        <dbReference type="SAM" id="Phobius"/>
    </source>
</evidence>
<keyword evidence="9" id="KW-0472">Membrane</keyword>
<dbReference type="InterPro" id="IPR002867">
    <property type="entry name" value="IBR_dom"/>
</dbReference>
<feature type="compositionally biased region" description="Polar residues" evidence="8">
    <location>
        <begin position="799"/>
        <end position="816"/>
    </location>
</feature>
<dbReference type="GO" id="GO:0008270">
    <property type="term" value="F:zinc ion binding"/>
    <property type="evidence" value="ECO:0007669"/>
    <property type="project" value="UniProtKB-KW"/>
</dbReference>
<feature type="compositionally biased region" description="Polar residues" evidence="8">
    <location>
        <begin position="469"/>
        <end position="489"/>
    </location>
</feature>
<evidence type="ECO:0000256" key="6">
    <source>
        <dbReference type="ARBA" id="ARBA00022786"/>
    </source>
</evidence>
<feature type="domain" description="J" evidence="11">
    <location>
        <begin position="30"/>
        <end position="106"/>
    </location>
</feature>
<evidence type="ECO:0000313" key="14">
    <source>
        <dbReference type="Proteomes" id="UP001153069"/>
    </source>
</evidence>
<feature type="transmembrane region" description="Helical" evidence="9">
    <location>
        <begin position="234"/>
        <end position="252"/>
    </location>
</feature>
<evidence type="ECO:0000259" key="12">
    <source>
        <dbReference type="PROSITE" id="PS51873"/>
    </source>
</evidence>
<proteinExistence type="predicted"/>
<reference evidence="13" key="1">
    <citation type="submission" date="2020-06" db="EMBL/GenBank/DDBJ databases">
        <authorList>
            <consortium name="Plant Systems Biology data submission"/>
        </authorList>
    </citation>
    <scope>NUCLEOTIDE SEQUENCE</scope>
    <source>
        <strain evidence="13">D6</strain>
    </source>
</reference>
<dbReference type="PROSITE" id="PS51873">
    <property type="entry name" value="TRIAD"/>
    <property type="match status" value="1"/>
</dbReference>
<evidence type="ECO:0000256" key="1">
    <source>
        <dbReference type="ARBA" id="ARBA00004906"/>
    </source>
</evidence>
<evidence type="ECO:0000256" key="5">
    <source>
        <dbReference type="ARBA" id="ARBA00022771"/>
    </source>
</evidence>
<dbReference type="InterPro" id="IPR001623">
    <property type="entry name" value="DnaJ_domain"/>
</dbReference>
<feature type="chain" id="PRO_5040439503" evidence="10">
    <location>
        <begin position="22"/>
        <end position="1342"/>
    </location>
</feature>
<protein>
    <submittedName>
        <fullName evidence="13">Probable E3 ubiquitin-protein ligase</fullName>
    </submittedName>
</protein>
<dbReference type="CDD" id="cd20335">
    <property type="entry name" value="BRcat_RBR"/>
    <property type="match status" value="1"/>
</dbReference>
<feature type="region of interest" description="Disordered" evidence="8">
    <location>
        <begin position="586"/>
        <end position="672"/>
    </location>
</feature>
<evidence type="ECO:0000259" key="11">
    <source>
        <dbReference type="PROSITE" id="PS50076"/>
    </source>
</evidence>
<keyword evidence="14" id="KW-1185">Reference proteome</keyword>
<dbReference type="InterPro" id="IPR036869">
    <property type="entry name" value="J_dom_sf"/>
</dbReference>
<dbReference type="PROSITE" id="PS50076">
    <property type="entry name" value="DNAJ_2"/>
    <property type="match status" value="1"/>
</dbReference>
<keyword evidence="10" id="KW-0732">Signal</keyword>
<keyword evidence="2" id="KW-0808">Transferase</keyword>
<gene>
    <name evidence="13" type="ORF">SEMRO_368_G128040.1</name>
</gene>
<feature type="transmembrane region" description="Helical" evidence="9">
    <location>
        <begin position="158"/>
        <end position="180"/>
    </location>
</feature>
<feature type="transmembrane region" description="Helical" evidence="9">
    <location>
        <begin position="877"/>
        <end position="903"/>
    </location>
</feature>
<dbReference type="Gene3D" id="3.30.40.10">
    <property type="entry name" value="Zinc/RING finger domain, C3HC4 (zinc finger)"/>
    <property type="match status" value="1"/>
</dbReference>
<sequence length="1342" mass="148192">MSLTNVLLIHVSTLFLPQTKKQEEKEQENEYYTCLDLPRYAPICDIRKSYRRISLRLQCDRMMLEWNGSEDIARAAAALDAKEKSIKDAFQILGDKHLRQQYHLLQCRPSRYRVIRGPLSWILNLTHSRRWFPFLVLQSVILAAMVDATLKGLVTQDWVMVLIPSWGYYGVVCLFWLAMLEHPWRKQCTLRSFGAMFSAFGQHAALWLGCFWMARYWDRDVPESINWYILSTPFYAAIFFRCHCTTAAIACLRDLQSKMVSRELMESVTTANTIDTASHADDDNNDDDDHAENNDNHNQQTQQQQQQQLPEGYIVITGDANKVAAHLIALPDEEMQAHSSDPNKMEQIRVESSPEYVQVDRAAVSLYRSMVKLAVYGTIFVTLMALKLERHFNVSFWIVFSPIWIHLGIRLYTSSRAVRRATATAFTSTTTTNNSTTTNTPATPATGNSLNGASNNNSVPINVNDNTNMNNSQSLLTNQSTEMPASDISSIHPDNAAAAKVETYPTDSTNDDDNNNNNVDEGSRSVPAAPDSPFKEQVVVDIVMQAVTQSLSQDEGSTTGVEIPRVETIFRGDSVGADQVITEPAIANNNNTVDDGKAQDSLVPDSNPTPDLPVEPDAPSDHFDMETGLVERVPLQTDDQVDALNPLDSSGEPQEHKVNELDLDPAPQNGQESGIEHMDLEAGMVVDGMISIKTIFSPEINTTQPELVQTESTASIHFLPSLARGSFSAPGDKPLLDLLADGDNQQQATTNEIVPENPTIPENDINNTSTTNVALAAVDEGNTIIVTTNGAISTLEATQNTPNTAAPPVQDSSHASQAEAPAVREEFERWQSVYENQDIRTAQFHLVPCEVFFQLLVLCLIVAKLDSDYDTDDPSGFNAFLVILIPFSIGLVVCCCAIIAGCIELAHQELNRADPTAAVIDPAANDAQASGGEAEADSLQTAPMQAGENKNVEPTYATHLDVYTPQLTFTQRTLVLIAALQISKIDAETWLLEKDNAAVRNTRTLWGMVTQCASDLGCHEVNLDVDTNYGFDEFNMVCLAILRKNLAAHFQKAEFQRVLDAIKPLDEQDEDADPPLQHNEPPALHEAQEAVDGIEIPHQFLQEESYIDGGDVDEEKKSAQEPSGENPEQATPEESVVGMECLVCCEEYRITDTVHCEGDEIHFFCRGCFHRYATETVQAGDIAGMPCANANCSATFATPTVRANLSQWDILRMEDRENERNKRVALAAKAVLRCPCGGVGIVTEEDVGDGCITCPGSECGLQYCALCGNHWHPDTTCPPTKKMLQWVIQNTMPCPNCHTPIEKNSGCDHMHCAPPGGCGHHFSYRTGKPMSKHGRNLRGLYH</sequence>
<keyword evidence="5" id="KW-0863">Zinc-finger</keyword>
<dbReference type="InterPro" id="IPR013083">
    <property type="entry name" value="Znf_RING/FYVE/PHD"/>
</dbReference>
<feature type="signal peptide" evidence="10">
    <location>
        <begin position="1"/>
        <end position="21"/>
    </location>
</feature>
<dbReference type="EMBL" id="CAICTM010000367">
    <property type="protein sequence ID" value="CAB9508959.1"/>
    <property type="molecule type" value="Genomic_DNA"/>
</dbReference>
<keyword evidence="6" id="KW-0833">Ubl conjugation pathway</keyword>
<dbReference type="InterPro" id="IPR019396">
    <property type="entry name" value="TM_Fragile-X-F-assoc"/>
</dbReference>
<accession>A0A9N8DUV4</accession>
<keyword evidence="7" id="KW-0862">Zinc</keyword>
<dbReference type="GO" id="GO:0016740">
    <property type="term" value="F:transferase activity"/>
    <property type="evidence" value="ECO:0007669"/>
    <property type="project" value="UniProtKB-KW"/>
</dbReference>
<dbReference type="Gene3D" id="1.10.287.110">
    <property type="entry name" value="DnaJ domain"/>
    <property type="match status" value="1"/>
</dbReference>
<feature type="compositionally biased region" description="Low complexity" evidence="8">
    <location>
        <begin position="427"/>
        <end position="468"/>
    </location>
</feature>
<keyword evidence="4" id="KW-0677">Repeat</keyword>
<feature type="region of interest" description="Disordered" evidence="8">
    <location>
        <begin position="503"/>
        <end position="532"/>
    </location>
</feature>
<feature type="domain" description="RING-type" evidence="12">
    <location>
        <begin position="1137"/>
        <end position="1342"/>
    </location>
</feature>
<feature type="compositionally biased region" description="Polar residues" evidence="8">
    <location>
        <begin position="1120"/>
        <end position="1129"/>
    </location>
</feature>
<keyword evidence="3" id="KW-0479">Metal-binding</keyword>
<evidence type="ECO:0000256" key="3">
    <source>
        <dbReference type="ARBA" id="ARBA00022723"/>
    </source>
</evidence>
<feature type="compositionally biased region" description="Low complexity" evidence="8">
    <location>
        <begin position="296"/>
        <end position="308"/>
    </location>
</feature>
<dbReference type="SUPFAM" id="SSF57850">
    <property type="entry name" value="RING/U-box"/>
    <property type="match status" value="2"/>
</dbReference>
<dbReference type="SUPFAM" id="SSF46565">
    <property type="entry name" value="Chaperone J-domain"/>
    <property type="match status" value="1"/>
</dbReference>
<feature type="transmembrane region" description="Helical" evidence="9">
    <location>
        <begin position="131"/>
        <end position="152"/>
    </location>
</feature>
<dbReference type="InterPro" id="IPR044066">
    <property type="entry name" value="TRIAD_supradom"/>
</dbReference>
<dbReference type="PANTHER" id="PTHR22770">
    <property type="entry name" value="UBIQUITIN CONJUGATING ENZYME 7 INTERACTING PROTEIN-RELATED"/>
    <property type="match status" value="1"/>
</dbReference>
<dbReference type="CDD" id="cd20336">
    <property type="entry name" value="Rcat_RBR"/>
    <property type="match status" value="1"/>
</dbReference>
<evidence type="ECO:0000256" key="8">
    <source>
        <dbReference type="SAM" id="MobiDB-lite"/>
    </source>
</evidence>
<dbReference type="Pfam" id="PF01485">
    <property type="entry name" value="IBR"/>
    <property type="match status" value="1"/>
</dbReference>
<evidence type="ECO:0000256" key="2">
    <source>
        <dbReference type="ARBA" id="ARBA00022679"/>
    </source>
</evidence>
<feature type="region of interest" description="Disordered" evidence="8">
    <location>
        <begin position="271"/>
        <end position="308"/>
    </location>
</feature>
<dbReference type="InterPro" id="IPR051628">
    <property type="entry name" value="LUBAC_E3_Ligases"/>
</dbReference>
<feature type="region of interest" description="Disordered" evidence="8">
    <location>
        <begin position="799"/>
        <end position="821"/>
    </location>
</feature>
<feature type="region of interest" description="Disordered" evidence="8">
    <location>
        <begin position="427"/>
        <end position="490"/>
    </location>
</feature>
<dbReference type="OrthoDB" id="205060at2759"/>
<keyword evidence="9" id="KW-0812">Transmembrane</keyword>
<dbReference type="Proteomes" id="UP001153069">
    <property type="component" value="Unassembled WGS sequence"/>
</dbReference>
<feature type="transmembrane region" description="Helical" evidence="9">
    <location>
        <begin position="394"/>
        <end position="412"/>
    </location>
</feature>
<comment type="pathway">
    <text evidence="1">Protein modification; protein ubiquitination.</text>
</comment>
<organism evidence="13 14">
    <name type="scientific">Seminavis robusta</name>
    <dbReference type="NCBI Taxonomy" id="568900"/>
    <lineage>
        <taxon>Eukaryota</taxon>
        <taxon>Sar</taxon>
        <taxon>Stramenopiles</taxon>
        <taxon>Ochrophyta</taxon>
        <taxon>Bacillariophyta</taxon>
        <taxon>Bacillariophyceae</taxon>
        <taxon>Bacillariophycidae</taxon>
        <taxon>Naviculales</taxon>
        <taxon>Naviculaceae</taxon>
        <taxon>Seminavis</taxon>
    </lineage>
</organism>
<feature type="region of interest" description="Disordered" evidence="8">
    <location>
        <begin position="1112"/>
        <end position="1133"/>
    </location>
</feature>
<dbReference type="Pfam" id="PF10269">
    <property type="entry name" value="Tmemb_185A"/>
    <property type="match status" value="1"/>
</dbReference>